<keyword evidence="7" id="KW-0472">Membrane</keyword>
<evidence type="ECO:0000313" key="9">
    <source>
        <dbReference type="EMBL" id="AIT61521.1"/>
    </source>
</evidence>
<evidence type="ECO:0000256" key="7">
    <source>
        <dbReference type="ARBA" id="ARBA00023136"/>
    </source>
</evidence>
<accession>A0A097IHB4</accession>
<name>A0A097IHB4_9CORY</name>
<keyword evidence="10" id="KW-1185">Reference proteome</keyword>
<dbReference type="CDD" id="cd00267">
    <property type="entry name" value="ABC_ATPase"/>
    <property type="match status" value="1"/>
</dbReference>
<evidence type="ECO:0000256" key="5">
    <source>
        <dbReference type="ARBA" id="ARBA00023004"/>
    </source>
</evidence>
<dbReference type="RefSeq" id="WP_018020800.1">
    <property type="nucleotide sequence ID" value="NZ_AQUX01000001.1"/>
</dbReference>
<evidence type="ECO:0000256" key="6">
    <source>
        <dbReference type="ARBA" id="ARBA00023065"/>
    </source>
</evidence>
<dbReference type="Pfam" id="PF13304">
    <property type="entry name" value="AAA_21"/>
    <property type="match status" value="1"/>
</dbReference>
<dbReference type="InterPro" id="IPR003593">
    <property type="entry name" value="AAA+_ATPase"/>
</dbReference>
<evidence type="ECO:0000256" key="4">
    <source>
        <dbReference type="ARBA" id="ARBA00022496"/>
    </source>
</evidence>
<dbReference type="InterPro" id="IPR038729">
    <property type="entry name" value="Rad50/SbcC_AAA"/>
</dbReference>
<dbReference type="GO" id="GO:0006302">
    <property type="term" value="P:double-strand break repair"/>
    <property type="evidence" value="ECO:0007669"/>
    <property type="project" value="InterPro"/>
</dbReference>
<dbReference type="OrthoDB" id="9784297at2"/>
<dbReference type="AlphaFoldDB" id="A0A097IHB4"/>
<dbReference type="GO" id="GO:0016887">
    <property type="term" value="F:ATP hydrolysis activity"/>
    <property type="evidence" value="ECO:0007669"/>
    <property type="project" value="InterPro"/>
</dbReference>
<evidence type="ECO:0000256" key="2">
    <source>
        <dbReference type="ARBA" id="ARBA00022448"/>
    </source>
</evidence>
<dbReference type="InterPro" id="IPR027417">
    <property type="entry name" value="P-loop_NTPase"/>
</dbReference>
<dbReference type="SMART" id="SM00382">
    <property type="entry name" value="AAA"/>
    <property type="match status" value="1"/>
</dbReference>
<evidence type="ECO:0000256" key="1">
    <source>
        <dbReference type="ARBA" id="ARBA00004202"/>
    </source>
</evidence>
<proteinExistence type="predicted"/>
<gene>
    <name evidence="9" type="ORF">CDOO_09760</name>
</gene>
<evidence type="ECO:0000313" key="10">
    <source>
        <dbReference type="Proteomes" id="UP000029914"/>
    </source>
</evidence>
<keyword evidence="2" id="KW-0813">Transport</keyword>
<dbReference type="InterPro" id="IPR051535">
    <property type="entry name" value="Siderophore_ABC-ATPase"/>
</dbReference>
<dbReference type="GO" id="GO:0006826">
    <property type="term" value="P:iron ion transport"/>
    <property type="evidence" value="ECO:0007669"/>
    <property type="project" value="UniProtKB-KW"/>
</dbReference>
<keyword evidence="4" id="KW-0410">Iron transport</keyword>
<dbReference type="Gene3D" id="3.40.50.300">
    <property type="entry name" value="P-loop containing nucleotide triphosphate hydrolases"/>
    <property type="match status" value="2"/>
</dbReference>
<reference evidence="9 10" key="1">
    <citation type="submission" date="2013-09" db="EMBL/GenBank/DDBJ databases">
        <title>Complete genome sequence of Corynebacterium doosanense CAU 212(T) (=DSM 45436(T)), isolated from activated sludge.</title>
        <authorList>
            <person name="Schaffert L."/>
            <person name="Albersmeier A."/>
            <person name="Kalinowski J."/>
            <person name="Ruckert C."/>
        </authorList>
    </citation>
    <scope>NUCLEOTIDE SEQUENCE [LARGE SCALE GENOMIC DNA]</scope>
    <source>
        <strain evidence="9 10">CAU 212</strain>
    </source>
</reference>
<dbReference type="Proteomes" id="UP000029914">
    <property type="component" value="Chromosome"/>
</dbReference>
<dbReference type="SUPFAM" id="SSF52540">
    <property type="entry name" value="P-loop containing nucleoside triphosphate hydrolases"/>
    <property type="match status" value="1"/>
</dbReference>
<evidence type="ECO:0000256" key="3">
    <source>
        <dbReference type="ARBA" id="ARBA00022475"/>
    </source>
</evidence>
<keyword evidence="6" id="KW-0406">Ion transport</keyword>
<dbReference type="InterPro" id="IPR003959">
    <property type="entry name" value="ATPase_AAA_core"/>
</dbReference>
<evidence type="ECO:0000259" key="8">
    <source>
        <dbReference type="SMART" id="SM00382"/>
    </source>
</evidence>
<feature type="domain" description="AAA+ ATPase" evidence="8">
    <location>
        <begin position="36"/>
        <end position="202"/>
    </location>
</feature>
<keyword evidence="3" id="KW-1003">Cell membrane</keyword>
<dbReference type="GO" id="GO:0005886">
    <property type="term" value="C:plasma membrane"/>
    <property type="evidence" value="ECO:0007669"/>
    <property type="project" value="UniProtKB-SubCell"/>
</dbReference>
<comment type="subcellular location">
    <subcellularLocation>
        <location evidence="1">Cell membrane</location>
        <topology evidence="1">Peripheral membrane protein</topology>
    </subcellularLocation>
</comment>
<dbReference type="KEGG" id="cdo:CDOO_09760"/>
<dbReference type="PANTHER" id="PTHR42771:SF2">
    <property type="entry name" value="IRON(3+)-HYDROXAMATE IMPORT ATP-BINDING PROTEIN FHUC"/>
    <property type="match status" value="1"/>
</dbReference>
<sequence>MLLSSIRVRHPEWLADYARELPAIRNLITRGQLDFRAPVTFLTGDNGAGKSTLLEGIAAALAFPEGGGPRFGFNGKGVPRGAFVARADQMIGGFYLTAETHSSLVERADSPIARGARLGLQNPVAERSHGEAVFDLLGEYIGGPGIYLLDEPEAGLSVIRQMALLAEIHAAAERGAQFLIATHSAILPALPGAEIIEINEAGIMPTRFDDLESVRATREFFENPADIAEYLVGEPE</sequence>
<dbReference type="EMBL" id="CP006764">
    <property type="protein sequence ID" value="AIT61521.1"/>
    <property type="molecule type" value="Genomic_DNA"/>
</dbReference>
<dbReference type="eggNOG" id="COG3910">
    <property type="taxonomic scope" value="Bacteria"/>
</dbReference>
<dbReference type="PANTHER" id="PTHR42771">
    <property type="entry name" value="IRON(3+)-HYDROXAMATE IMPORT ATP-BINDING PROTEIN FHUC"/>
    <property type="match status" value="1"/>
</dbReference>
<protein>
    <submittedName>
        <fullName evidence="9">ABC transporter</fullName>
    </submittedName>
</protein>
<dbReference type="STRING" id="558173.CDOO_09760"/>
<organism evidence="9 10">
    <name type="scientific">Corynebacterium doosanense CAU 212 = DSM 45436</name>
    <dbReference type="NCBI Taxonomy" id="558173"/>
    <lineage>
        <taxon>Bacteria</taxon>
        <taxon>Bacillati</taxon>
        <taxon>Actinomycetota</taxon>
        <taxon>Actinomycetes</taxon>
        <taxon>Mycobacteriales</taxon>
        <taxon>Corynebacteriaceae</taxon>
        <taxon>Corynebacterium</taxon>
    </lineage>
</organism>
<dbReference type="Pfam" id="PF13476">
    <property type="entry name" value="AAA_23"/>
    <property type="match status" value="1"/>
</dbReference>
<dbReference type="HOGENOM" id="CLU_079631_0_1_11"/>
<keyword evidence="5" id="KW-0408">Iron</keyword>